<dbReference type="AlphaFoldDB" id="A0A5A7MHH8"/>
<dbReference type="Proteomes" id="UP000323105">
    <property type="component" value="Unassembled WGS sequence"/>
</dbReference>
<comment type="subcellular location">
    <subcellularLocation>
        <location evidence="1">Cell outer membrane</location>
        <topology evidence="1">Multi-pass membrane protein</topology>
    </subcellularLocation>
</comment>
<feature type="domain" description="Porin" evidence="11">
    <location>
        <begin position="15"/>
        <end position="339"/>
    </location>
</feature>
<sequence>MLEETPMNKQFLCAAAFLWVGGACHAQPNITIYGLLDTAVEHINHVGATGSGLTRIPSNAGNIPSRLGFRGHEDLGGGISAQFVLEMGIAPDSGVLNQGGRGFGRQSFVGLNGPWGQVGLGRQYTMLFWSMHDADVIGPGMHSIANFDSYFPNARADNAISYKGTFSGLTVGMTYSFGRDTVNAGPSPAGTNCAGESGTDRNACREWSMLLKYDSASWGAALAHDVLKGGSGAFGGLSQSSMSDKRTMLNGYVKFNGIKIGAGFLRRDNDGYKVSPRSDLWFVGLSYPAGAWTFDTQYYRLQYKSNSDKGQFMVLRGTYHLSKRTAAYASLGHMKNSGNATFSASSGQAGSLPVAGINQTGFGVGIRHMF</sequence>
<keyword evidence="4" id="KW-1134">Transmembrane beta strand</keyword>
<dbReference type="InterPro" id="IPR002299">
    <property type="entry name" value="Porin_Neis"/>
</dbReference>
<accession>A0A5A7MHH8</accession>
<dbReference type="GO" id="GO:0034220">
    <property type="term" value="P:monoatomic ion transmembrane transport"/>
    <property type="evidence" value="ECO:0007669"/>
    <property type="project" value="InterPro"/>
</dbReference>
<evidence type="ECO:0000256" key="2">
    <source>
        <dbReference type="ARBA" id="ARBA00011233"/>
    </source>
</evidence>
<evidence type="ECO:0000256" key="7">
    <source>
        <dbReference type="ARBA" id="ARBA00023065"/>
    </source>
</evidence>
<keyword evidence="6" id="KW-0732">Signal</keyword>
<dbReference type="GO" id="GO:0009279">
    <property type="term" value="C:cell outer membrane"/>
    <property type="evidence" value="ECO:0007669"/>
    <property type="project" value="UniProtKB-SubCell"/>
</dbReference>
<dbReference type="PANTHER" id="PTHR34501:SF9">
    <property type="entry name" value="MAJOR OUTER MEMBRANE PROTEIN P.IA"/>
    <property type="match status" value="1"/>
</dbReference>
<dbReference type="InterPro" id="IPR001702">
    <property type="entry name" value="Porin_Gram-ve"/>
</dbReference>
<evidence type="ECO:0000313" key="12">
    <source>
        <dbReference type="EMBL" id="GEQ77166.1"/>
    </source>
</evidence>
<dbReference type="InterPro" id="IPR033900">
    <property type="entry name" value="Gram_neg_porin_domain"/>
</dbReference>
<evidence type="ECO:0000256" key="6">
    <source>
        <dbReference type="ARBA" id="ARBA00022729"/>
    </source>
</evidence>
<dbReference type="InterPro" id="IPR023614">
    <property type="entry name" value="Porin_dom_sf"/>
</dbReference>
<dbReference type="GO" id="GO:0046930">
    <property type="term" value="C:pore complex"/>
    <property type="evidence" value="ECO:0007669"/>
    <property type="project" value="UniProtKB-KW"/>
</dbReference>
<keyword evidence="9" id="KW-0472">Membrane</keyword>
<evidence type="ECO:0000256" key="3">
    <source>
        <dbReference type="ARBA" id="ARBA00022448"/>
    </source>
</evidence>
<evidence type="ECO:0000313" key="13">
    <source>
        <dbReference type="Proteomes" id="UP000323105"/>
    </source>
</evidence>
<reference evidence="12 13" key="1">
    <citation type="journal article" date="2019" name="Microbiol. Resour. Announc.">
        <title>Draft Genome Sequence of Comamonas testosteroni TA441, a Bacterium That Has a Cryptic Phenol Degradation Gene Cluster.</title>
        <authorList>
            <person name="Arai H."/>
            <person name="Ishii M."/>
        </authorList>
    </citation>
    <scope>NUCLEOTIDE SEQUENCE [LARGE SCALE GENOMIC DNA]</scope>
    <source>
        <strain evidence="12 13">TA441</strain>
    </source>
</reference>
<dbReference type="Gene3D" id="2.40.160.10">
    <property type="entry name" value="Porin"/>
    <property type="match status" value="1"/>
</dbReference>
<dbReference type="EMBL" id="BKBW01000010">
    <property type="protein sequence ID" value="GEQ77166.1"/>
    <property type="molecule type" value="Genomic_DNA"/>
</dbReference>
<keyword evidence="7" id="KW-0406">Ion transport</keyword>
<evidence type="ECO:0000256" key="8">
    <source>
        <dbReference type="ARBA" id="ARBA00023114"/>
    </source>
</evidence>
<evidence type="ECO:0000259" key="11">
    <source>
        <dbReference type="Pfam" id="PF13609"/>
    </source>
</evidence>
<evidence type="ECO:0000256" key="4">
    <source>
        <dbReference type="ARBA" id="ARBA00022452"/>
    </source>
</evidence>
<keyword evidence="5" id="KW-0812">Transmembrane</keyword>
<protein>
    <submittedName>
        <fullName evidence="12">Porin</fullName>
    </submittedName>
</protein>
<gene>
    <name evidence="12" type="ORF">CTTA_4171</name>
</gene>
<keyword evidence="10" id="KW-0998">Cell outer membrane</keyword>
<keyword evidence="8" id="KW-0626">Porin</keyword>
<evidence type="ECO:0000256" key="9">
    <source>
        <dbReference type="ARBA" id="ARBA00023136"/>
    </source>
</evidence>
<evidence type="ECO:0000256" key="5">
    <source>
        <dbReference type="ARBA" id="ARBA00022692"/>
    </source>
</evidence>
<dbReference type="PRINTS" id="PR00182">
    <property type="entry name" value="ECOLNEIPORIN"/>
</dbReference>
<dbReference type="GO" id="GO:0015288">
    <property type="term" value="F:porin activity"/>
    <property type="evidence" value="ECO:0007669"/>
    <property type="project" value="UniProtKB-KW"/>
</dbReference>
<evidence type="ECO:0000256" key="1">
    <source>
        <dbReference type="ARBA" id="ARBA00004571"/>
    </source>
</evidence>
<dbReference type="PANTHER" id="PTHR34501">
    <property type="entry name" value="PROTEIN YDDL-RELATED"/>
    <property type="match status" value="1"/>
</dbReference>
<evidence type="ECO:0000256" key="10">
    <source>
        <dbReference type="ARBA" id="ARBA00023237"/>
    </source>
</evidence>
<dbReference type="Pfam" id="PF13609">
    <property type="entry name" value="Porin_4"/>
    <property type="match status" value="1"/>
</dbReference>
<dbReference type="InterPro" id="IPR050298">
    <property type="entry name" value="Gram-neg_bact_OMP"/>
</dbReference>
<organism evidence="12 13">
    <name type="scientific">Comamonas testosteroni</name>
    <name type="common">Pseudomonas testosteroni</name>
    <dbReference type="NCBI Taxonomy" id="285"/>
    <lineage>
        <taxon>Bacteria</taxon>
        <taxon>Pseudomonadati</taxon>
        <taxon>Pseudomonadota</taxon>
        <taxon>Betaproteobacteria</taxon>
        <taxon>Burkholderiales</taxon>
        <taxon>Comamonadaceae</taxon>
        <taxon>Comamonas</taxon>
    </lineage>
</organism>
<comment type="caution">
    <text evidence="12">The sequence shown here is derived from an EMBL/GenBank/DDBJ whole genome shotgun (WGS) entry which is preliminary data.</text>
</comment>
<keyword evidence="3" id="KW-0813">Transport</keyword>
<dbReference type="PRINTS" id="PR00184">
    <property type="entry name" value="NEISSPPORIN"/>
</dbReference>
<name>A0A5A7MHH8_COMTE</name>
<proteinExistence type="predicted"/>
<comment type="subunit">
    <text evidence="2">Homotrimer.</text>
</comment>
<dbReference type="CDD" id="cd00342">
    <property type="entry name" value="gram_neg_porins"/>
    <property type="match status" value="1"/>
</dbReference>
<dbReference type="SUPFAM" id="SSF56935">
    <property type="entry name" value="Porins"/>
    <property type="match status" value="1"/>
</dbReference>